<accession>A0A6A5SBZ4</accession>
<dbReference type="EMBL" id="ML976149">
    <property type="protein sequence ID" value="KAF1937200.1"/>
    <property type="molecule type" value="Genomic_DNA"/>
</dbReference>
<dbReference type="Proteomes" id="UP000800038">
    <property type="component" value="Unassembled WGS sequence"/>
</dbReference>
<gene>
    <name evidence="1" type="ORF">EJ02DRAFT_469878</name>
</gene>
<reference evidence="1" key="1">
    <citation type="journal article" date="2020" name="Stud. Mycol.">
        <title>101 Dothideomycetes genomes: a test case for predicting lifestyles and emergence of pathogens.</title>
        <authorList>
            <person name="Haridas S."/>
            <person name="Albert R."/>
            <person name="Binder M."/>
            <person name="Bloem J."/>
            <person name="Labutti K."/>
            <person name="Salamov A."/>
            <person name="Andreopoulos B."/>
            <person name="Baker S."/>
            <person name="Barry K."/>
            <person name="Bills G."/>
            <person name="Bluhm B."/>
            <person name="Cannon C."/>
            <person name="Castanera R."/>
            <person name="Culley D."/>
            <person name="Daum C."/>
            <person name="Ezra D."/>
            <person name="Gonzalez J."/>
            <person name="Henrissat B."/>
            <person name="Kuo A."/>
            <person name="Liang C."/>
            <person name="Lipzen A."/>
            <person name="Lutzoni F."/>
            <person name="Magnuson J."/>
            <person name="Mondo S."/>
            <person name="Nolan M."/>
            <person name="Ohm R."/>
            <person name="Pangilinan J."/>
            <person name="Park H.-J."/>
            <person name="Ramirez L."/>
            <person name="Alfaro M."/>
            <person name="Sun H."/>
            <person name="Tritt A."/>
            <person name="Yoshinaga Y."/>
            <person name="Zwiers L.-H."/>
            <person name="Turgeon B."/>
            <person name="Goodwin S."/>
            <person name="Spatafora J."/>
            <person name="Crous P."/>
            <person name="Grigoriev I."/>
        </authorList>
    </citation>
    <scope>NUCLEOTIDE SEQUENCE</scope>
    <source>
        <strain evidence="1">CBS 161.51</strain>
    </source>
</reference>
<keyword evidence="2" id="KW-1185">Reference proteome</keyword>
<dbReference type="OrthoDB" id="10252740at2759"/>
<dbReference type="AlphaFoldDB" id="A0A6A5SBZ4"/>
<dbReference type="Gene3D" id="3.40.50.2300">
    <property type="match status" value="1"/>
</dbReference>
<name>A0A6A5SBZ4_9PLEO</name>
<sequence length="234" mass="25756">MHKDTLMAITVMRPAVETTKDTVYVNVGKPVSSSRDMCDQSIKGAVWVSANLLEIIPDQPTSACLCPQNAADMILMALRQSGHNAGLIGLEGLGILGIKCNQQHLKSMEISTGQHLIKFGASISPQLAIAAWNLRDLRTLGMDLNEKPYNEGLARLQSLDKRLQSWFPETNPEDCTVFVLENRRETKYITIKRAGDITFGRHSLCVTGGKIKIPCNTTSVQSVISSHMRTVHDP</sequence>
<organism evidence="1 2">
    <name type="scientific">Clathrospora elynae</name>
    <dbReference type="NCBI Taxonomy" id="706981"/>
    <lineage>
        <taxon>Eukaryota</taxon>
        <taxon>Fungi</taxon>
        <taxon>Dikarya</taxon>
        <taxon>Ascomycota</taxon>
        <taxon>Pezizomycotina</taxon>
        <taxon>Dothideomycetes</taxon>
        <taxon>Pleosporomycetidae</taxon>
        <taxon>Pleosporales</taxon>
        <taxon>Diademaceae</taxon>
        <taxon>Clathrospora</taxon>
    </lineage>
</organism>
<proteinExistence type="predicted"/>
<evidence type="ECO:0000313" key="1">
    <source>
        <dbReference type="EMBL" id="KAF1937200.1"/>
    </source>
</evidence>
<evidence type="ECO:0000313" key="2">
    <source>
        <dbReference type="Proteomes" id="UP000800038"/>
    </source>
</evidence>
<protein>
    <submittedName>
        <fullName evidence="1">Uncharacterized protein</fullName>
    </submittedName>
</protein>